<dbReference type="Pfam" id="PF00588">
    <property type="entry name" value="SpoU_methylase"/>
    <property type="match status" value="1"/>
</dbReference>
<organism evidence="6 7">
    <name type="scientific">Algoriphagus hitonicola</name>
    <dbReference type="NCBI Taxonomy" id="435880"/>
    <lineage>
        <taxon>Bacteria</taxon>
        <taxon>Pseudomonadati</taxon>
        <taxon>Bacteroidota</taxon>
        <taxon>Cytophagia</taxon>
        <taxon>Cytophagales</taxon>
        <taxon>Cyclobacteriaceae</taxon>
        <taxon>Algoriphagus</taxon>
    </lineage>
</organism>
<dbReference type="Proteomes" id="UP000199642">
    <property type="component" value="Unassembled WGS sequence"/>
</dbReference>
<evidence type="ECO:0000256" key="1">
    <source>
        <dbReference type="ARBA" id="ARBA00007228"/>
    </source>
</evidence>
<accession>A0A1I2XDW0</accession>
<feature type="domain" description="tRNA/rRNA methyltransferase SpoU type" evidence="4">
    <location>
        <begin position="112"/>
        <end position="246"/>
    </location>
</feature>
<keyword evidence="2 6" id="KW-0489">Methyltransferase</keyword>
<comment type="similarity">
    <text evidence="1">Belongs to the class IV-like SAM-binding methyltransferase superfamily. RNA methyltransferase TrmH family.</text>
</comment>
<dbReference type="GO" id="GO:0003723">
    <property type="term" value="F:RNA binding"/>
    <property type="evidence" value="ECO:0007669"/>
    <property type="project" value="InterPro"/>
</dbReference>
<dbReference type="EMBL" id="FOPC01000018">
    <property type="protein sequence ID" value="SFH11683.1"/>
    <property type="molecule type" value="Genomic_DNA"/>
</dbReference>
<evidence type="ECO:0000256" key="3">
    <source>
        <dbReference type="ARBA" id="ARBA00022679"/>
    </source>
</evidence>
<protein>
    <submittedName>
        <fullName evidence="6">RNA methyltransferase, TrmH family</fullName>
    </submittedName>
</protein>
<sequence>MEDQVLMLSKNTVKFIKSLHQKKYRLESGMFFVEGEKSVLEVLNSDFKTESLFATATFLDQYDSQLQTQGITAEEVSQKQLESLGQYQSNNSALALVKMKENNPFEVKGEHLILALDDVRDPGNLGTIIRIADWYGIRKLVFSPQTADFYNPKVIQSSMGSFTRVTFYYAELSQIFSQWNLPIYGAFLGGESIHELTEVQPGVLVMGNESKGISPEIEKLVDRKLTIPSFGEAESLNVAIATAVLCDNFKRLMNS</sequence>
<dbReference type="InterPro" id="IPR029028">
    <property type="entry name" value="Alpha/beta_knot_MTases"/>
</dbReference>
<evidence type="ECO:0000259" key="5">
    <source>
        <dbReference type="Pfam" id="PF22435"/>
    </source>
</evidence>
<reference evidence="7" key="1">
    <citation type="submission" date="2016-10" db="EMBL/GenBank/DDBJ databases">
        <authorList>
            <person name="Varghese N."/>
            <person name="Submissions S."/>
        </authorList>
    </citation>
    <scope>NUCLEOTIDE SEQUENCE [LARGE SCALE GENOMIC DNA]</scope>
    <source>
        <strain evidence="7">DSM 19315</strain>
    </source>
</reference>
<dbReference type="Gene3D" id="3.40.1280.10">
    <property type="match status" value="1"/>
</dbReference>
<dbReference type="GO" id="GO:0008173">
    <property type="term" value="F:RNA methyltransferase activity"/>
    <property type="evidence" value="ECO:0007669"/>
    <property type="project" value="InterPro"/>
</dbReference>
<dbReference type="Gene3D" id="3.30.1330.30">
    <property type="match status" value="1"/>
</dbReference>
<dbReference type="Pfam" id="PF22435">
    <property type="entry name" value="MRM3-like_sub_bind"/>
    <property type="match status" value="1"/>
</dbReference>
<evidence type="ECO:0000313" key="7">
    <source>
        <dbReference type="Proteomes" id="UP000199642"/>
    </source>
</evidence>
<dbReference type="SUPFAM" id="SSF55315">
    <property type="entry name" value="L30e-like"/>
    <property type="match status" value="1"/>
</dbReference>
<dbReference type="InterPro" id="IPR029064">
    <property type="entry name" value="Ribosomal_eL30-like_sf"/>
</dbReference>
<dbReference type="STRING" id="435880.SAMN04487988_11826"/>
<dbReference type="GO" id="GO:0006396">
    <property type="term" value="P:RNA processing"/>
    <property type="evidence" value="ECO:0007669"/>
    <property type="project" value="InterPro"/>
</dbReference>
<keyword evidence="7" id="KW-1185">Reference proteome</keyword>
<dbReference type="CDD" id="cd18109">
    <property type="entry name" value="SpoU-like_RNA-MTase"/>
    <property type="match status" value="1"/>
</dbReference>
<dbReference type="GO" id="GO:0032259">
    <property type="term" value="P:methylation"/>
    <property type="evidence" value="ECO:0007669"/>
    <property type="project" value="UniProtKB-KW"/>
</dbReference>
<dbReference type="InterPro" id="IPR001537">
    <property type="entry name" value="SpoU_MeTrfase"/>
</dbReference>
<name>A0A1I2XDW0_9BACT</name>
<feature type="domain" description="MRM3-like substrate binding" evidence="5">
    <location>
        <begin position="11"/>
        <end position="91"/>
    </location>
</feature>
<evidence type="ECO:0000259" key="4">
    <source>
        <dbReference type="Pfam" id="PF00588"/>
    </source>
</evidence>
<gene>
    <name evidence="6" type="ORF">SAMN04487988_11826</name>
</gene>
<dbReference type="PANTHER" id="PTHR43191">
    <property type="entry name" value="RRNA METHYLTRANSFERASE 3"/>
    <property type="match status" value="1"/>
</dbReference>
<evidence type="ECO:0000313" key="6">
    <source>
        <dbReference type="EMBL" id="SFH11683.1"/>
    </source>
</evidence>
<dbReference type="PANTHER" id="PTHR43191:SF2">
    <property type="entry name" value="RRNA METHYLTRANSFERASE 3, MITOCHONDRIAL"/>
    <property type="match status" value="1"/>
</dbReference>
<evidence type="ECO:0000256" key="2">
    <source>
        <dbReference type="ARBA" id="ARBA00022603"/>
    </source>
</evidence>
<dbReference type="AlphaFoldDB" id="A0A1I2XDW0"/>
<dbReference type="SUPFAM" id="SSF75217">
    <property type="entry name" value="alpha/beta knot"/>
    <property type="match status" value="1"/>
</dbReference>
<dbReference type="InterPro" id="IPR053888">
    <property type="entry name" value="MRM3-like_sub_bind"/>
</dbReference>
<dbReference type="InterPro" id="IPR051259">
    <property type="entry name" value="rRNA_Methyltransferase"/>
</dbReference>
<keyword evidence="3 6" id="KW-0808">Transferase</keyword>
<proteinExistence type="inferred from homology"/>
<dbReference type="InterPro" id="IPR029026">
    <property type="entry name" value="tRNA_m1G_MTases_N"/>
</dbReference>